<organism evidence="7 8">
    <name type="scientific">Rhodococcus hoagii</name>
    <name type="common">Corynebacterium equii</name>
    <dbReference type="NCBI Taxonomy" id="43767"/>
    <lineage>
        <taxon>Bacteria</taxon>
        <taxon>Bacillati</taxon>
        <taxon>Actinomycetota</taxon>
        <taxon>Actinomycetes</taxon>
        <taxon>Mycobacteriales</taxon>
        <taxon>Nocardiaceae</taxon>
        <taxon>Prescottella</taxon>
    </lineage>
</organism>
<dbReference type="CDD" id="cd00090">
    <property type="entry name" value="HTH_ARSR"/>
    <property type="match status" value="1"/>
</dbReference>
<evidence type="ECO:0000313" key="6">
    <source>
        <dbReference type="EMBL" id="MBM4627978.1"/>
    </source>
</evidence>
<name>A0AAE2WZC6_RHOHA</name>
<dbReference type="Proteomes" id="UP000608063">
    <property type="component" value="Unassembled WGS sequence"/>
</dbReference>
<dbReference type="InterPro" id="IPR036388">
    <property type="entry name" value="WH-like_DNA-bd_sf"/>
</dbReference>
<dbReference type="GO" id="GO:0003677">
    <property type="term" value="F:DNA binding"/>
    <property type="evidence" value="ECO:0007669"/>
    <property type="project" value="UniProtKB-KW"/>
</dbReference>
<dbReference type="Pfam" id="PF01614">
    <property type="entry name" value="IclR_C"/>
    <property type="match status" value="1"/>
</dbReference>
<dbReference type="SMART" id="SM00346">
    <property type="entry name" value="HTH_ICLR"/>
    <property type="match status" value="1"/>
</dbReference>
<keyword evidence="3" id="KW-0804">Transcription</keyword>
<dbReference type="GO" id="GO:0045892">
    <property type="term" value="P:negative regulation of DNA-templated transcription"/>
    <property type="evidence" value="ECO:0007669"/>
    <property type="project" value="TreeGrafter"/>
</dbReference>
<sequence>MPPTRDTSIRRGLEVLMTLQTRRARESGGLGVTQLAEILDMDKSQVSRSLKVLTEYGMVDRDPKTRAFRLGWRIFNMAQVSGDQRLLECAGGVLDGLLNRLDESVYLSVRSGYDALTVAERTANHSIQAMPAHWSLYSTSVGRVLLTDKTSAEIREMYSGQKLRSARVDGVGSVDDLVEAVTRAREDGHSIVVDEFEVGLAAVGVPVRDYRGVLVASLGVSGPTFRLEPKIDRAVTDLKEAAQELEDLLSLRNGERYSLGREA</sequence>
<comment type="caution">
    <text evidence="7">The sequence shown here is derived from an EMBL/GenBank/DDBJ whole genome shotgun (WGS) entry which is preliminary data.</text>
</comment>
<dbReference type="SUPFAM" id="SSF55781">
    <property type="entry name" value="GAF domain-like"/>
    <property type="match status" value="1"/>
</dbReference>
<proteinExistence type="predicted"/>
<feature type="domain" description="IclR-ED" evidence="5">
    <location>
        <begin position="66"/>
        <end position="251"/>
    </location>
</feature>
<dbReference type="GO" id="GO:0003700">
    <property type="term" value="F:DNA-binding transcription factor activity"/>
    <property type="evidence" value="ECO:0007669"/>
    <property type="project" value="TreeGrafter"/>
</dbReference>
<evidence type="ECO:0000313" key="7">
    <source>
        <dbReference type="EMBL" id="NKW41771.1"/>
    </source>
</evidence>
<dbReference type="InterPro" id="IPR036390">
    <property type="entry name" value="WH_DNA-bd_sf"/>
</dbReference>
<dbReference type="AlphaFoldDB" id="A0AAE2WZC6"/>
<evidence type="ECO:0000256" key="3">
    <source>
        <dbReference type="ARBA" id="ARBA00023163"/>
    </source>
</evidence>
<dbReference type="EMBL" id="WVDC01000004">
    <property type="protein sequence ID" value="NKW41771.1"/>
    <property type="molecule type" value="Genomic_DNA"/>
</dbReference>
<dbReference type="InterPro" id="IPR029016">
    <property type="entry name" value="GAF-like_dom_sf"/>
</dbReference>
<gene>
    <name evidence="6" type="ORF">GS453_14160</name>
    <name evidence="7" type="ORF">GS947_09110</name>
</gene>
<dbReference type="Gene3D" id="3.30.450.40">
    <property type="match status" value="1"/>
</dbReference>
<dbReference type="InterPro" id="IPR005471">
    <property type="entry name" value="Tscrpt_reg_IclR_N"/>
</dbReference>
<protein>
    <submittedName>
        <fullName evidence="7">Helix-turn-helix domain-containing protein</fullName>
    </submittedName>
</protein>
<dbReference type="EMBL" id="WUXD01000014">
    <property type="protein sequence ID" value="MBM4627978.1"/>
    <property type="molecule type" value="Genomic_DNA"/>
</dbReference>
<evidence type="ECO:0000259" key="4">
    <source>
        <dbReference type="PROSITE" id="PS51077"/>
    </source>
</evidence>
<dbReference type="InterPro" id="IPR014757">
    <property type="entry name" value="Tscrpt_reg_IclR_C"/>
</dbReference>
<evidence type="ECO:0000256" key="1">
    <source>
        <dbReference type="ARBA" id="ARBA00023015"/>
    </source>
</evidence>
<keyword evidence="1" id="KW-0805">Transcription regulation</keyword>
<dbReference type="Gene3D" id="1.10.10.10">
    <property type="entry name" value="Winged helix-like DNA-binding domain superfamily/Winged helix DNA-binding domain"/>
    <property type="match status" value="1"/>
</dbReference>
<dbReference type="PROSITE" id="PS51078">
    <property type="entry name" value="ICLR_ED"/>
    <property type="match status" value="1"/>
</dbReference>
<reference evidence="6" key="1">
    <citation type="submission" date="2019-11" db="EMBL/GenBank/DDBJ databases">
        <title>Spread of Macrolides and rifampicin resistant Rhodococcus equi in clinical isolates in the USA.</title>
        <authorList>
            <person name="Alvarez-Narvaez S."/>
            <person name="Huber L."/>
            <person name="Cohen N.D."/>
            <person name="Slovis N."/>
            <person name="Greiter M."/>
            <person name="Giguere S."/>
            <person name="Hart K."/>
        </authorList>
    </citation>
    <scope>NUCLEOTIDE SEQUENCE</scope>
    <source>
        <strain evidence="6">Lh_38</strain>
    </source>
</reference>
<keyword evidence="2" id="KW-0238">DNA-binding</keyword>
<dbReference type="InterPro" id="IPR011991">
    <property type="entry name" value="ArsR-like_HTH"/>
</dbReference>
<dbReference type="PANTHER" id="PTHR30136:SF35">
    <property type="entry name" value="HTH-TYPE TRANSCRIPTIONAL REGULATOR RV1719"/>
    <property type="match status" value="1"/>
</dbReference>
<dbReference type="PANTHER" id="PTHR30136">
    <property type="entry name" value="HELIX-TURN-HELIX TRANSCRIPTIONAL REGULATOR, ICLR FAMILY"/>
    <property type="match status" value="1"/>
</dbReference>
<dbReference type="PROSITE" id="PS51077">
    <property type="entry name" value="HTH_ICLR"/>
    <property type="match status" value="1"/>
</dbReference>
<evidence type="ECO:0000256" key="2">
    <source>
        <dbReference type="ARBA" id="ARBA00023125"/>
    </source>
</evidence>
<dbReference type="InterPro" id="IPR050707">
    <property type="entry name" value="HTH_MetabolicPath_Reg"/>
</dbReference>
<dbReference type="SUPFAM" id="SSF46785">
    <property type="entry name" value="Winged helix' DNA-binding domain"/>
    <property type="match status" value="1"/>
</dbReference>
<dbReference type="Pfam" id="PF09339">
    <property type="entry name" value="HTH_IclR"/>
    <property type="match status" value="1"/>
</dbReference>
<dbReference type="RefSeq" id="WP_080668439.1">
    <property type="nucleotide sequence ID" value="NZ_AP024181.1"/>
</dbReference>
<evidence type="ECO:0000313" key="8">
    <source>
        <dbReference type="Proteomes" id="UP000608063"/>
    </source>
</evidence>
<reference evidence="7" key="2">
    <citation type="journal article" date="2020" name="Environ. Microbiol.">
        <title>The novel and transferable erm(51) gene confers Macrolides, Lincosamides, and Streptogramins B (MLSB) resistance to clonal Rhodococcus equi in the environment.</title>
        <authorList>
            <person name="Huber L."/>
            <person name="Giguere S."/>
            <person name="Slovis N.M."/>
            <person name="Alvarez-Narvaez S."/>
            <person name="Hart K.A."/>
            <person name="Greiter M."/>
            <person name="Morris E.R.A."/>
            <person name="Cohen N.D."/>
        </authorList>
    </citation>
    <scope>NUCLEOTIDE SEQUENCE</scope>
    <source>
        <strain evidence="7">Lh_16_1</strain>
    </source>
</reference>
<accession>A0AAE2WZC6</accession>
<dbReference type="Proteomes" id="UP000738270">
    <property type="component" value="Unassembled WGS sequence"/>
</dbReference>
<evidence type="ECO:0000259" key="5">
    <source>
        <dbReference type="PROSITE" id="PS51078"/>
    </source>
</evidence>
<feature type="domain" description="HTH iclR-type" evidence="4">
    <location>
        <begin position="6"/>
        <end position="72"/>
    </location>
</feature>